<feature type="transmembrane region" description="Helical" evidence="7">
    <location>
        <begin position="41"/>
        <end position="67"/>
    </location>
</feature>
<keyword evidence="3 7" id="KW-0812">Transmembrane</keyword>
<comment type="similarity">
    <text evidence="2">Belongs to the MS4A family.</text>
</comment>
<dbReference type="InterPro" id="IPR030417">
    <property type="entry name" value="MS4A"/>
</dbReference>
<feature type="transmembrane region" description="Helical" evidence="7">
    <location>
        <begin position="101"/>
        <end position="123"/>
    </location>
</feature>
<dbReference type="PANTHER" id="PTHR23320">
    <property type="entry name" value="MEMBRANE-SPANNING 4-DOMAINS SUBFAMILY A MS4A -RELATED"/>
    <property type="match status" value="1"/>
</dbReference>
<keyword evidence="9" id="KW-1185">Reference proteome</keyword>
<proteinExistence type="inferred from homology"/>
<name>A0A9Q1BZR6_HOLLE</name>
<comment type="caution">
    <text evidence="8">The sequence shown here is derived from an EMBL/GenBank/DDBJ whole genome shotgun (WGS) entry which is preliminary data.</text>
</comment>
<accession>A0A9Q1BZR6</accession>
<evidence type="ECO:0000256" key="6">
    <source>
        <dbReference type="SAM" id="MobiDB-lite"/>
    </source>
</evidence>
<feature type="region of interest" description="Disordered" evidence="6">
    <location>
        <begin position="167"/>
        <end position="196"/>
    </location>
</feature>
<evidence type="ECO:0000256" key="4">
    <source>
        <dbReference type="ARBA" id="ARBA00022989"/>
    </source>
</evidence>
<keyword evidence="4 7" id="KW-1133">Transmembrane helix</keyword>
<dbReference type="EMBL" id="JAIZAY010000009">
    <property type="protein sequence ID" value="KAJ8035897.1"/>
    <property type="molecule type" value="Genomic_DNA"/>
</dbReference>
<evidence type="ECO:0000313" key="9">
    <source>
        <dbReference type="Proteomes" id="UP001152320"/>
    </source>
</evidence>
<dbReference type="Proteomes" id="UP001152320">
    <property type="component" value="Chromosome 9"/>
</dbReference>
<evidence type="ECO:0000256" key="2">
    <source>
        <dbReference type="ARBA" id="ARBA00009565"/>
    </source>
</evidence>
<gene>
    <name evidence="8" type="ORF">HOLleu_19712</name>
</gene>
<evidence type="ECO:0000256" key="7">
    <source>
        <dbReference type="SAM" id="Phobius"/>
    </source>
</evidence>
<sequence length="196" mass="21362">MQPVDHQQLVFENQPAPVANPGVINNQNPDRRKWGWKVRNIMGILQITFGVIEIVFGIAAICIPMSYYDDTDVVGWGIWNGVFAIVTGSLGVCSKRRKCMIIAYMVTSIIAAVLSGTCLVWAACMIPNTTVYYYVTQAPPQAQAPPQQTGPVPPSYMSATPPQYNVPYGNAPFGSPPLQYTTPTEAENIAPSKTPL</sequence>
<evidence type="ECO:0000313" key="8">
    <source>
        <dbReference type="EMBL" id="KAJ8035897.1"/>
    </source>
</evidence>
<keyword evidence="5 7" id="KW-0472">Membrane</keyword>
<evidence type="ECO:0000256" key="3">
    <source>
        <dbReference type="ARBA" id="ARBA00022692"/>
    </source>
</evidence>
<evidence type="ECO:0000256" key="1">
    <source>
        <dbReference type="ARBA" id="ARBA00004141"/>
    </source>
</evidence>
<protein>
    <submittedName>
        <fullName evidence="8">Uncharacterized protein</fullName>
    </submittedName>
</protein>
<reference evidence="8" key="1">
    <citation type="submission" date="2021-10" db="EMBL/GenBank/DDBJ databases">
        <title>Tropical sea cucumber genome reveals ecological adaptation and Cuvierian tubules defense mechanism.</title>
        <authorList>
            <person name="Chen T."/>
        </authorList>
    </citation>
    <scope>NUCLEOTIDE SEQUENCE</scope>
    <source>
        <strain evidence="8">Nanhai2018</strain>
        <tissue evidence="8">Muscle</tissue>
    </source>
</reference>
<dbReference type="GO" id="GO:0016020">
    <property type="term" value="C:membrane"/>
    <property type="evidence" value="ECO:0007669"/>
    <property type="project" value="UniProtKB-SubCell"/>
</dbReference>
<evidence type="ECO:0000256" key="5">
    <source>
        <dbReference type="ARBA" id="ARBA00023136"/>
    </source>
</evidence>
<dbReference type="Pfam" id="PF04103">
    <property type="entry name" value="CD20"/>
    <property type="match status" value="1"/>
</dbReference>
<comment type="subcellular location">
    <subcellularLocation>
        <location evidence="1">Membrane</location>
        <topology evidence="1">Multi-pass membrane protein</topology>
    </subcellularLocation>
</comment>
<organism evidence="8 9">
    <name type="scientific">Holothuria leucospilota</name>
    <name type="common">Black long sea cucumber</name>
    <name type="synonym">Mertensiothuria leucospilota</name>
    <dbReference type="NCBI Taxonomy" id="206669"/>
    <lineage>
        <taxon>Eukaryota</taxon>
        <taxon>Metazoa</taxon>
        <taxon>Echinodermata</taxon>
        <taxon>Eleutherozoa</taxon>
        <taxon>Echinozoa</taxon>
        <taxon>Holothuroidea</taxon>
        <taxon>Aspidochirotacea</taxon>
        <taxon>Aspidochirotida</taxon>
        <taxon>Holothuriidae</taxon>
        <taxon>Holothuria</taxon>
    </lineage>
</organism>
<dbReference type="PANTHER" id="PTHR23320:SF165">
    <property type="entry name" value="MARVEL DOMAIN-CONTAINING PROTEIN"/>
    <property type="match status" value="1"/>
</dbReference>
<feature type="transmembrane region" description="Helical" evidence="7">
    <location>
        <begin position="73"/>
        <end position="94"/>
    </location>
</feature>
<dbReference type="OrthoDB" id="2019149at2759"/>
<dbReference type="AlphaFoldDB" id="A0A9Q1BZR6"/>
<dbReference type="InterPro" id="IPR007237">
    <property type="entry name" value="CD20-like"/>
</dbReference>